<dbReference type="InterPro" id="IPR001254">
    <property type="entry name" value="Trypsin_dom"/>
</dbReference>
<feature type="chain" id="PRO_5035805544" description="Peptidase S1 domain-containing protein" evidence="5">
    <location>
        <begin position="17"/>
        <end position="631"/>
    </location>
</feature>
<dbReference type="Pfam" id="PF12796">
    <property type="entry name" value="Ank_2"/>
    <property type="match status" value="2"/>
</dbReference>
<evidence type="ECO:0000256" key="4">
    <source>
        <dbReference type="SAM" id="MobiDB-lite"/>
    </source>
</evidence>
<evidence type="ECO:0000256" key="1">
    <source>
        <dbReference type="ARBA" id="ARBA00022737"/>
    </source>
</evidence>
<dbReference type="PANTHER" id="PTHR24173:SF74">
    <property type="entry name" value="ANKYRIN REPEAT DOMAIN-CONTAINING PROTEIN 16"/>
    <property type="match status" value="1"/>
</dbReference>
<feature type="repeat" description="ANK" evidence="3">
    <location>
        <begin position="488"/>
        <end position="520"/>
    </location>
</feature>
<feature type="repeat" description="ANK" evidence="3">
    <location>
        <begin position="454"/>
        <end position="486"/>
    </location>
</feature>
<dbReference type="PROSITE" id="PS50240">
    <property type="entry name" value="TRYPSIN_DOM"/>
    <property type="match status" value="1"/>
</dbReference>
<evidence type="ECO:0000313" key="7">
    <source>
        <dbReference type="EMBL" id="CAD7703549.1"/>
    </source>
</evidence>
<dbReference type="GO" id="GO:0006508">
    <property type="term" value="P:proteolysis"/>
    <property type="evidence" value="ECO:0007669"/>
    <property type="project" value="InterPro"/>
</dbReference>
<dbReference type="Pfam" id="PF00089">
    <property type="entry name" value="Trypsin"/>
    <property type="match status" value="1"/>
</dbReference>
<proteinExistence type="predicted"/>
<dbReference type="Gene3D" id="2.40.10.10">
    <property type="entry name" value="Trypsin-like serine proteases"/>
    <property type="match status" value="2"/>
</dbReference>
<evidence type="ECO:0000256" key="3">
    <source>
        <dbReference type="PROSITE-ProRule" id="PRU00023"/>
    </source>
</evidence>
<evidence type="ECO:0000256" key="2">
    <source>
        <dbReference type="ARBA" id="ARBA00023043"/>
    </source>
</evidence>
<feature type="domain" description="Peptidase S1" evidence="6">
    <location>
        <begin position="82"/>
        <end position="331"/>
    </location>
</feature>
<evidence type="ECO:0000313" key="8">
    <source>
        <dbReference type="Proteomes" id="UP000708148"/>
    </source>
</evidence>
<dbReference type="SUPFAM" id="SSF48403">
    <property type="entry name" value="Ankyrin repeat"/>
    <property type="match status" value="1"/>
</dbReference>
<dbReference type="PANTHER" id="PTHR24173">
    <property type="entry name" value="ANKYRIN REPEAT CONTAINING"/>
    <property type="match status" value="1"/>
</dbReference>
<name>A0A8S1JBT6_9CHLO</name>
<evidence type="ECO:0000259" key="6">
    <source>
        <dbReference type="PROSITE" id="PS50240"/>
    </source>
</evidence>
<dbReference type="PROSITE" id="PS50088">
    <property type="entry name" value="ANK_REPEAT"/>
    <property type="match status" value="5"/>
</dbReference>
<dbReference type="EMBL" id="CAJHUC010002295">
    <property type="protein sequence ID" value="CAD7703549.1"/>
    <property type="molecule type" value="Genomic_DNA"/>
</dbReference>
<dbReference type="PROSITE" id="PS00134">
    <property type="entry name" value="TRYPSIN_HIS"/>
    <property type="match status" value="1"/>
</dbReference>
<keyword evidence="5" id="KW-0732">Signal</keyword>
<dbReference type="Proteomes" id="UP000708148">
    <property type="component" value="Unassembled WGS sequence"/>
</dbReference>
<accession>A0A8S1JBT6</accession>
<keyword evidence="2 3" id="KW-0040">ANK repeat</keyword>
<organism evidence="7 8">
    <name type="scientific">Ostreobium quekettii</name>
    <dbReference type="NCBI Taxonomy" id="121088"/>
    <lineage>
        <taxon>Eukaryota</taxon>
        <taxon>Viridiplantae</taxon>
        <taxon>Chlorophyta</taxon>
        <taxon>core chlorophytes</taxon>
        <taxon>Ulvophyceae</taxon>
        <taxon>TCBD clade</taxon>
        <taxon>Bryopsidales</taxon>
        <taxon>Ostreobineae</taxon>
        <taxon>Ostreobiaceae</taxon>
        <taxon>Ostreobium</taxon>
    </lineage>
</organism>
<dbReference type="InterPro" id="IPR002110">
    <property type="entry name" value="Ankyrin_rpt"/>
</dbReference>
<dbReference type="OrthoDB" id="674805at2759"/>
<dbReference type="AlphaFoldDB" id="A0A8S1JBT6"/>
<dbReference type="Pfam" id="PF00023">
    <property type="entry name" value="Ank"/>
    <property type="match status" value="1"/>
</dbReference>
<dbReference type="InterPro" id="IPR001314">
    <property type="entry name" value="Peptidase_S1A"/>
</dbReference>
<dbReference type="InterPro" id="IPR018114">
    <property type="entry name" value="TRYPSIN_HIS"/>
</dbReference>
<comment type="caution">
    <text evidence="7">The sequence shown here is derived from an EMBL/GenBank/DDBJ whole genome shotgun (WGS) entry which is preliminary data.</text>
</comment>
<protein>
    <recommendedName>
        <fullName evidence="6">Peptidase S1 domain-containing protein</fullName>
    </recommendedName>
</protein>
<dbReference type="PRINTS" id="PR00722">
    <property type="entry name" value="CHYMOTRYPSIN"/>
</dbReference>
<dbReference type="SUPFAM" id="SSF50494">
    <property type="entry name" value="Trypsin-like serine proteases"/>
    <property type="match status" value="1"/>
</dbReference>
<feature type="repeat" description="ANK" evidence="3">
    <location>
        <begin position="521"/>
        <end position="555"/>
    </location>
</feature>
<dbReference type="CDD" id="cd00190">
    <property type="entry name" value="Tryp_SPc"/>
    <property type="match status" value="1"/>
</dbReference>
<dbReference type="PRINTS" id="PR01415">
    <property type="entry name" value="ANKYRIN"/>
</dbReference>
<dbReference type="SMART" id="SM00248">
    <property type="entry name" value="ANK"/>
    <property type="match status" value="5"/>
</dbReference>
<feature type="repeat" description="ANK" evidence="3">
    <location>
        <begin position="556"/>
        <end position="588"/>
    </location>
</feature>
<dbReference type="SMART" id="SM00020">
    <property type="entry name" value="Tryp_SPc"/>
    <property type="match status" value="1"/>
</dbReference>
<dbReference type="InterPro" id="IPR009003">
    <property type="entry name" value="Peptidase_S1_PA"/>
</dbReference>
<gene>
    <name evidence="7" type="ORF">OSTQU699_LOCUS8906</name>
</gene>
<dbReference type="GO" id="GO:0004252">
    <property type="term" value="F:serine-type endopeptidase activity"/>
    <property type="evidence" value="ECO:0007669"/>
    <property type="project" value="InterPro"/>
</dbReference>
<keyword evidence="8" id="KW-1185">Reference proteome</keyword>
<reference evidence="7" key="1">
    <citation type="submission" date="2020-12" db="EMBL/GenBank/DDBJ databases">
        <authorList>
            <person name="Iha C."/>
        </authorList>
    </citation>
    <scope>NUCLEOTIDE SEQUENCE</scope>
</reference>
<feature type="compositionally biased region" description="Basic and acidic residues" evidence="4">
    <location>
        <begin position="378"/>
        <end position="389"/>
    </location>
</feature>
<keyword evidence="1" id="KW-0677">Repeat</keyword>
<evidence type="ECO:0000256" key="5">
    <source>
        <dbReference type="SAM" id="SignalP"/>
    </source>
</evidence>
<feature type="signal peptide" evidence="5">
    <location>
        <begin position="1"/>
        <end position="16"/>
    </location>
</feature>
<feature type="repeat" description="ANK" evidence="3">
    <location>
        <begin position="421"/>
        <end position="453"/>
    </location>
</feature>
<feature type="region of interest" description="Disordered" evidence="4">
    <location>
        <begin position="332"/>
        <end position="389"/>
    </location>
</feature>
<sequence>MVSPAVLVALLVACLADFPAGFAAANQAAGNLARLRDSSRPALGGDALRRAQQESNTGDVAVANFVGRQLKNNGTKEPRATLAEGVAAECGRFPYMVSLRDHHDEHKCGGVLVDPHWVVTAAHCVDPTNSRSAGATPIAVIGACSLDDEINKNGEVETFLAQDIFLHEKWTGNVADEHDVALVELNGESSHKPVGLPTRRDSLHENQRFAALGWGVRGDGAAVTDLQQAGVVSVVENEECESERLWGRSISNKVLCAFGFKGDEICEGDSGGPLVRLFAPGGNVTAGRPSLDVVVGIASYREETARCGESKLPGVFTRLASFRKWIDGIMEGTGLPDNTPDSPTDDDTISMASAQPPAPSNDPFLSPQVAPSTPQGKESPKKKSQRKLDQALFRAATQGDLGGALRAWRKGASIDATHGVFGETPLHVAAHNGHADVVEFLLQTGAAVDDLKSSGTTPLFVAAQNGHIEVVRLLLASGAEVDRPRPSDGVTPLFISAQNGHADVVAALLDADADPNKLDNIGEAPLHIAPAAVMGSVEVTELLIEAGGEVDARGVAGLTPLLWAAYYGNLEVARTLVGAGADKDALGDGGEGAVDLICVCLDNRDDPNLIQCPEGGCEVPENVEGLEALLR</sequence>
<dbReference type="InterPro" id="IPR036770">
    <property type="entry name" value="Ankyrin_rpt-contain_sf"/>
</dbReference>
<dbReference type="Gene3D" id="1.25.40.20">
    <property type="entry name" value="Ankyrin repeat-containing domain"/>
    <property type="match status" value="2"/>
</dbReference>
<dbReference type="InterPro" id="IPR043504">
    <property type="entry name" value="Peptidase_S1_PA_chymotrypsin"/>
</dbReference>
<dbReference type="PROSITE" id="PS50297">
    <property type="entry name" value="ANK_REP_REGION"/>
    <property type="match status" value="4"/>
</dbReference>